<dbReference type="Gene3D" id="2.170.300.10">
    <property type="entry name" value="Tie2 ligand-binding domain superfamily"/>
    <property type="match status" value="1"/>
</dbReference>
<reference evidence="2 3" key="1">
    <citation type="journal article" date="2021" name="Elife">
        <title>Chloroplast acquisition without the gene transfer in kleptoplastic sea slugs, Plakobranchus ocellatus.</title>
        <authorList>
            <person name="Maeda T."/>
            <person name="Takahashi S."/>
            <person name="Yoshida T."/>
            <person name="Shimamura S."/>
            <person name="Takaki Y."/>
            <person name="Nagai Y."/>
            <person name="Toyoda A."/>
            <person name="Suzuki Y."/>
            <person name="Arimoto A."/>
            <person name="Ishii H."/>
            <person name="Satoh N."/>
            <person name="Nishiyama T."/>
            <person name="Hasebe M."/>
            <person name="Maruyama T."/>
            <person name="Minagawa J."/>
            <person name="Obokata J."/>
            <person name="Shigenobu S."/>
        </authorList>
    </citation>
    <scope>NUCLEOTIDE SEQUENCE [LARGE SCALE GENOMIC DNA]</scope>
</reference>
<keyword evidence="3" id="KW-1185">Reference proteome</keyword>
<dbReference type="EMBL" id="BLXT01003854">
    <property type="protein sequence ID" value="GFO07317.1"/>
    <property type="molecule type" value="Genomic_DNA"/>
</dbReference>
<gene>
    <name evidence="2" type="ORF">PoB_003382200</name>
</gene>
<feature type="region of interest" description="Disordered" evidence="1">
    <location>
        <begin position="272"/>
        <end position="309"/>
    </location>
</feature>
<organism evidence="2 3">
    <name type="scientific">Plakobranchus ocellatus</name>
    <dbReference type="NCBI Taxonomy" id="259542"/>
    <lineage>
        <taxon>Eukaryota</taxon>
        <taxon>Metazoa</taxon>
        <taxon>Spiralia</taxon>
        <taxon>Lophotrochozoa</taxon>
        <taxon>Mollusca</taxon>
        <taxon>Gastropoda</taxon>
        <taxon>Heterobranchia</taxon>
        <taxon>Euthyneura</taxon>
        <taxon>Panpulmonata</taxon>
        <taxon>Sacoglossa</taxon>
        <taxon>Placobranchoidea</taxon>
        <taxon>Plakobranchidae</taxon>
        <taxon>Plakobranchus</taxon>
    </lineage>
</organism>
<name>A0AAV4AKB2_9GAST</name>
<comment type="caution">
    <text evidence="2">The sequence shown here is derived from an EMBL/GenBank/DDBJ whole genome shotgun (WGS) entry which is preliminary data.</text>
</comment>
<proteinExistence type="predicted"/>
<sequence length="356" mass="40293">MGKARSVCWGQLHQVMDGEGEKRWLGTAASGYGWIRTRSVPHNASRGVMHILRLTHSVQDLEREYNTSDFHQNTLCRPLNSEAMWLSWKPPTWVAFYLFLGILLSKLGCLVCLGNTASCYKLGWFGDECHFRCHCAANSRCDQSDGTCSEGCSRGWFGPSCQYAAAKYKVINQGDDSSLNWLTDDDDNTCNPCDLSSIHVHLETSQQLTWIKIVVNHSVSLVNIAGIKINTRDTKNKRPGVKINTRDTKKKCPGVKINTRNIKNKRPDVKINTRDTKNKRPDVKINTRDTKNKRPDVKINTKDTKNKRPDVKINTRDRMSKLCSSETCYLTRAPLRVAASLITKAILQQLNVFVFS</sequence>
<dbReference type="AlphaFoldDB" id="A0AAV4AKB2"/>
<evidence type="ECO:0000256" key="1">
    <source>
        <dbReference type="SAM" id="MobiDB-lite"/>
    </source>
</evidence>
<accession>A0AAV4AKB2</accession>
<evidence type="ECO:0000313" key="2">
    <source>
        <dbReference type="EMBL" id="GFO07317.1"/>
    </source>
</evidence>
<evidence type="ECO:0000313" key="3">
    <source>
        <dbReference type="Proteomes" id="UP000735302"/>
    </source>
</evidence>
<dbReference type="Proteomes" id="UP000735302">
    <property type="component" value="Unassembled WGS sequence"/>
</dbReference>
<protein>
    <submittedName>
        <fullName evidence="2">LPXTG-motif cell wall anchor domain protein</fullName>
    </submittedName>
</protein>